<organism evidence="1 2">
    <name type="scientific">Devosia insulae DS-56</name>
    <dbReference type="NCBI Taxonomy" id="1116389"/>
    <lineage>
        <taxon>Bacteria</taxon>
        <taxon>Pseudomonadati</taxon>
        <taxon>Pseudomonadota</taxon>
        <taxon>Alphaproteobacteria</taxon>
        <taxon>Hyphomicrobiales</taxon>
        <taxon>Devosiaceae</taxon>
        <taxon>Devosia</taxon>
    </lineage>
</organism>
<dbReference type="RefSeq" id="WP_069911917.1">
    <property type="nucleotide sequence ID" value="NZ_LAJE02000355.1"/>
</dbReference>
<comment type="caution">
    <text evidence="1">The sequence shown here is derived from an EMBL/GenBank/DDBJ whole genome shotgun (WGS) entry which is preliminary data.</text>
</comment>
<evidence type="ECO:0000313" key="2">
    <source>
        <dbReference type="Proteomes" id="UP000095463"/>
    </source>
</evidence>
<dbReference type="EMBL" id="LAJE02000355">
    <property type="protein sequence ID" value="OEO28804.1"/>
    <property type="molecule type" value="Genomic_DNA"/>
</dbReference>
<name>A0A1E5XJW7_9HYPH</name>
<dbReference type="OrthoDB" id="1344503at2"/>
<reference evidence="1 2" key="1">
    <citation type="journal article" date="2015" name="Genome Announc.">
        <title>Genome Assemblies of Three Soil-Associated Devosia species: D. insulae, D. limi, and D. soli.</title>
        <authorList>
            <person name="Hassan Y.I."/>
            <person name="Lepp D."/>
            <person name="Zhou T."/>
        </authorList>
    </citation>
    <scope>NUCLEOTIDE SEQUENCE [LARGE SCALE GENOMIC DNA]</scope>
    <source>
        <strain evidence="1 2">DS-56</strain>
    </source>
</reference>
<keyword evidence="2" id="KW-1185">Reference proteome</keyword>
<gene>
    <name evidence="1" type="ORF">VW23_003040</name>
</gene>
<evidence type="ECO:0000313" key="1">
    <source>
        <dbReference type="EMBL" id="OEO28804.1"/>
    </source>
</evidence>
<dbReference type="AlphaFoldDB" id="A0A1E5XJW7"/>
<sequence>MRLPIILALIVIITLPKDVRGFVDDVSSQARMATASISQFLDRNKDDGTVKVAEANVSNVLKTKHDTTKNLVGNIR</sequence>
<protein>
    <submittedName>
        <fullName evidence="1">Uncharacterized protein</fullName>
    </submittedName>
</protein>
<accession>A0A1E5XJW7</accession>
<proteinExistence type="predicted"/>
<dbReference type="Proteomes" id="UP000095463">
    <property type="component" value="Unassembled WGS sequence"/>
</dbReference>